<dbReference type="GeneID" id="34451057"/>
<keyword evidence="2" id="KW-1185">Reference proteome</keyword>
<dbReference type="OrthoDB" id="4501543at2759"/>
<accession>A0A1F7ZVE5</accession>
<sequence>MAKAQHEISQIISSLMLILWKHTDSLGIPHRPFGHDWTEMETHVSRLLLLRGMIQTGSSIPEDPWNFILSEFGPTNAPLSCLDPGDSCSQSSILLQPSRCAPSRCHVRFQDSPANCVRDGRGSRVIARSVT</sequence>
<evidence type="ECO:0000313" key="1">
    <source>
        <dbReference type="EMBL" id="OGM43387.1"/>
    </source>
</evidence>
<dbReference type="EMBL" id="LYCR01000071">
    <property type="protein sequence ID" value="OGM43387.1"/>
    <property type="molecule type" value="Genomic_DNA"/>
</dbReference>
<dbReference type="AlphaFoldDB" id="A0A1F7ZVE5"/>
<comment type="caution">
    <text evidence="1">The sequence shown here is derived from an EMBL/GenBank/DDBJ whole genome shotgun (WGS) entry which is preliminary data.</text>
</comment>
<protein>
    <submittedName>
        <fullName evidence="1">Uncharacterized protein</fullName>
    </submittedName>
</protein>
<gene>
    <name evidence="1" type="ORF">ABOM_007667</name>
</gene>
<name>A0A1F7ZVE5_9EURO</name>
<proteinExistence type="predicted"/>
<dbReference type="Proteomes" id="UP000179179">
    <property type="component" value="Unassembled WGS sequence"/>
</dbReference>
<dbReference type="RefSeq" id="XP_022387104.1">
    <property type="nucleotide sequence ID" value="XM_022534796.1"/>
</dbReference>
<organism evidence="1 2">
    <name type="scientific">Aspergillus bombycis</name>
    <dbReference type="NCBI Taxonomy" id="109264"/>
    <lineage>
        <taxon>Eukaryota</taxon>
        <taxon>Fungi</taxon>
        <taxon>Dikarya</taxon>
        <taxon>Ascomycota</taxon>
        <taxon>Pezizomycotina</taxon>
        <taxon>Eurotiomycetes</taxon>
        <taxon>Eurotiomycetidae</taxon>
        <taxon>Eurotiales</taxon>
        <taxon>Aspergillaceae</taxon>
        <taxon>Aspergillus</taxon>
    </lineage>
</organism>
<evidence type="ECO:0000313" key="2">
    <source>
        <dbReference type="Proteomes" id="UP000179179"/>
    </source>
</evidence>
<reference evidence="1 2" key="1">
    <citation type="journal article" date="2016" name="Genome Biol. Evol.">
        <title>Draft genome sequence of an aflatoxigenic Aspergillus species, A. bombycis.</title>
        <authorList>
            <person name="Moore G.G."/>
            <person name="Mack B.M."/>
            <person name="Beltz S.B."/>
            <person name="Gilbert M.K."/>
        </authorList>
    </citation>
    <scope>NUCLEOTIDE SEQUENCE [LARGE SCALE GENOMIC DNA]</scope>
    <source>
        <strain evidence="2">NRRL 26010</strain>
    </source>
</reference>